<dbReference type="InterPro" id="IPR029026">
    <property type="entry name" value="tRNA_m1G_MTases_N"/>
</dbReference>
<feature type="non-terminal residue" evidence="3">
    <location>
        <position position="1"/>
    </location>
</feature>
<dbReference type="SUPFAM" id="SSF75217">
    <property type="entry name" value="alpha/beta knot"/>
    <property type="match status" value="1"/>
</dbReference>
<dbReference type="GO" id="GO:0032259">
    <property type="term" value="P:methylation"/>
    <property type="evidence" value="ECO:0007669"/>
    <property type="project" value="UniProtKB-KW"/>
</dbReference>
<organism evidence="3 5">
    <name type="scientific">Escherichia coli</name>
    <dbReference type="NCBI Taxonomy" id="562"/>
    <lineage>
        <taxon>Bacteria</taxon>
        <taxon>Pseudomonadati</taxon>
        <taxon>Pseudomonadota</taxon>
        <taxon>Gammaproteobacteria</taxon>
        <taxon>Enterobacterales</taxon>
        <taxon>Enterobacteriaceae</taxon>
        <taxon>Escherichia</taxon>
    </lineage>
</organism>
<dbReference type="AlphaFoldDB" id="A0A5P0JF18"/>
<reference evidence="3 5" key="1">
    <citation type="journal article" date="2019" name="Environ. Health Perspect.">
        <title>Inter-host Transmission of Carbapenemase-Producing Escherichia coli among Humans and Backyard Animals.</title>
        <authorList>
            <person name="Li J."/>
            <person name="Bi Z."/>
            <person name="Ma S."/>
            <person name="Chen B."/>
            <person name="Cai C."/>
            <person name="He J."/>
            <person name="Schwarz S."/>
            <person name="Sun C."/>
            <person name="Zhou Y."/>
            <person name="Yin J."/>
            <person name="Hulth A."/>
            <person name="Wang Y."/>
            <person name="Shen Z."/>
            <person name="Wang S."/>
            <person name="Wu C."/>
            <person name="Nilsson L.E."/>
            <person name="Walsh T.R."/>
            <person name="Borjesson S."/>
            <person name="Shen J."/>
            <person name="Sun Q."/>
            <person name="Wang Y."/>
        </authorList>
    </citation>
    <scope>NUCLEOTIDE SEQUENCE [LARGE SCALE GENOMIC DNA]</scope>
    <source>
        <strain evidence="3 5">A016f</strain>
    </source>
</reference>
<comment type="caution">
    <text evidence="3">The sequence shown here is derived from an EMBL/GenBank/DDBJ whole genome shotgun (WGS) entry which is preliminary data.</text>
</comment>
<gene>
    <name evidence="3" type="ORF">EIZ93_24625</name>
    <name evidence="4" type="ORF">EIZ93_34555</name>
</gene>
<evidence type="ECO:0000313" key="5">
    <source>
        <dbReference type="Proteomes" id="UP000359125"/>
    </source>
</evidence>
<evidence type="ECO:0000313" key="3">
    <source>
        <dbReference type="EMBL" id="MQK27380.1"/>
    </source>
</evidence>
<dbReference type="Gene3D" id="3.40.1280.10">
    <property type="match status" value="1"/>
</dbReference>
<evidence type="ECO:0000313" key="4">
    <source>
        <dbReference type="EMBL" id="MQK29183.1"/>
    </source>
</evidence>
<dbReference type="EMBL" id="RYCF01001404">
    <property type="protein sequence ID" value="MQK29183.1"/>
    <property type="molecule type" value="Genomic_DNA"/>
</dbReference>
<accession>A0A5P0JF18</accession>
<dbReference type="InterPro" id="IPR029028">
    <property type="entry name" value="Alpha/beta_knot_MTases"/>
</dbReference>
<proteinExistence type="predicted"/>
<name>A0A5P0JF18_ECOLX</name>
<protein>
    <submittedName>
        <fullName evidence="3">23S rRNA (Guanosine(2251)-2'-O)-methyltransferase RlmB</fullName>
    </submittedName>
</protein>
<keyword evidence="1 3" id="KW-0489">Methyltransferase</keyword>
<dbReference type="EMBL" id="RYCF01000190">
    <property type="protein sequence ID" value="MQK27380.1"/>
    <property type="molecule type" value="Genomic_DNA"/>
</dbReference>
<dbReference type="Proteomes" id="UP000359125">
    <property type="component" value="Unassembled WGS sequence"/>
</dbReference>
<evidence type="ECO:0000256" key="2">
    <source>
        <dbReference type="ARBA" id="ARBA00022679"/>
    </source>
</evidence>
<sequence length="25" mass="2552">AGSVSSLNVSVATGICLFEAVRQRS</sequence>
<dbReference type="GO" id="GO:0008168">
    <property type="term" value="F:methyltransferase activity"/>
    <property type="evidence" value="ECO:0007669"/>
    <property type="project" value="UniProtKB-KW"/>
</dbReference>
<evidence type="ECO:0000256" key="1">
    <source>
        <dbReference type="ARBA" id="ARBA00022603"/>
    </source>
</evidence>
<keyword evidence="2 3" id="KW-0808">Transferase</keyword>